<dbReference type="Proteomes" id="UP000266861">
    <property type="component" value="Unassembled WGS sequence"/>
</dbReference>
<reference evidence="2 3" key="1">
    <citation type="submission" date="2018-08" db="EMBL/GenBank/DDBJ databases">
        <title>Genome and evolution of the arbuscular mycorrhizal fungus Diversispora epigaea (formerly Glomus versiforme) and its bacterial endosymbionts.</title>
        <authorList>
            <person name="Sun X."/>
            <person name="Fei Z."/>
            <person name="Harrison M."/>
        </authorList>
    </citation>
    <scope>NUCLEOTIDE SEQUENCE [LARGE SCALE GENOMIC DNA]</scope>
    <source>
        <strain evidence="2 3">IT104</strain>
    </source>
</reference>
<organism evidence="2 3">
    <name type="scientific">Diversispora epigaea</name>
    <dbReference type="NCBI Taxonomy" id="1348612"/>
    <lineage>
        <taxon>Eukaryota</taxon>
        <taxon>Fungi</taxon>
        <taxon>Fungi incertae sedis</taxon>
        <taxon>Mucoromycota</taxon>
        <taxon>Glomeromycotina</taxon>
        <taxon>Glomeromycetes</taxon>
        <taxon>Diversisporales</taxon>
        <taxon>Diversisporaceae</taxon>
        <taxon>Diversispora</taxon>
    </lineage>
</organism>
<accession>A0A397HCN8</accession>
<evidence type="ECO:0000313" key="3">
    <source>
        <dbReference type="Proteomes" id="UP000266861"/>
    </source>
</evidence>
<feature type="region of interest" description="Disordered" evidence="1">
    <location>
        <begin position="27"/>
        <end position="69"/>
    </location>
</feature>
<protein>
    <submittedName>
        <fullName evidence="2">Uncharacterized protein</fullName>
    </submittedName>
</protein>
<gene>
    <name evidence="2" type="ORF">Glove_365g63</name>
</gene>
<evidence type="ECO:0000256" key="1">
    <source>
        <dbReference type="SAM" id="MobiDB-lite"/>
    </source>
</evidence>
<evidence type="ECO:0000313" key="2">
    <source>
        <dbReference type="EMBL" id="RHZ59093.1"/>
    </source>
</evidence>
<feature type="compositionally biased region" description="Basic residues" evidence="1">
    <location>
        <begin position="27"/>
        <end position="36"/>
    </location>
</feature>
<dbReference type="AlphaFoldDB" id="A0A397HCN8"/>
<sequence length="109" mass="12335">MSKGCPMTTLDSGTELEIIPSKCPKGRKLKSKKIAKTNKGQRVFGNNSEEEDTESDNEKNEKDTRVNNSNEMKTIIKTINSEFTKIPNWACNEQEDVVYNTEFVQMGGR</sequence>
<dbReference type="EMBL" id="PQFF01000331">
    <property type="protein sequence ID" value="RHZ59093.1"/>
    <property type="molecule type" value="Genomic_DNA"/>
</dbReference>
<keyword evidence="3" id="KW-1185">Reference proteome</keyword>
<feature type="compositionally biased region" description="Basic and acidic residues" evidence="1">
    <location>
        <begin position="56"/>
        <end position="65"/>
    </location>
</feature>
<name>A0A397HCN8_9GLOM</name>
<comment type="caution">
    <text evidence="2">The sequence shown here is derived from an EMBL/GenBank/DDBJ whole genome shotgun (WGS) entry which is preliminary data.</text>
</comment>
<proteinExistence type="predicted"/>